<keyword evidence="4" id="KW-1185">Reference proteome</keyword>
<organism evidence="3 4">
    <name type="scientific">Vanilla planifolia</name>
    <name type="common">Vanilla</name>
    <dbReference type="NCBI Taxonomy" id="51239"/>
    <lineage>
        <taxon>Eukaryota</taxon>
        <taxon>Viridiplantae</taxon>
        <taxon>Streptophyta</taxon>
        <taxon>Embryophyta</taxon>
        <taxon>Tracheophyta</taxon>
        <taxon>Spermatophyta</taxon>
        <taxon>Magnoliopsida</taxon>
        <taxon>Liliopsida</taxon>
        <taxon>Asparagales</taxon>
        <taxon>Orchidaceae</taxon>
        <taxon>Vanilloideae</taxon>
        <taxon>Vanilleae</taxon>
        <taxon>Vanilla</taxon>
    </lineage>
</organism>
<dbReference type="Proteomes" id="UP000636800">
    <property type="component" value="Unassembled WGS sequence"/>
</dbReference>
<evidence type="ECO:0000313" key="2">
    <source>
        <dbReference type="EMBL" id="KAG0446448.1"/>
    </source>
</evidence>
<dbReference type="Proteomes" id="UP000639772">
    <property type="component" value="Unassembled WGS sequence"/>
</dbReference>
<accession>A0A835P734</accession>
<feature type="region of interest" description="Disordered" evidence="1">
    <location>
        <begin position="1"/>
        <end position="32"/>
    </location>
</feature>
<feature type="region of interest" description="Disordered" evidence="1">
    <location>
        <begin position="46"/>
        <end position="84"/>
    </location>
</feature>
<protein>
    <submittedName>
        <fullName evidence="3">Uncharacterized protein</fullName>
    </submittedName>
</protein>
<name>A0A835P734_VANPL</name>
<dbReference type="EMBL" id="JADCNM010000576">
    <property type="protein sequence ID" value="KAG0446448.1"/>
    <property type="molecule type" value="Genomic_DNA"/>
</dbReference>
<evidence type="ECO:0000313" key="4">
    <source>
        <dbReference type="Proteomes" id="UP000636800"/>
    </source>
</evidence>
<gene>
    <name evidence="3" type="ORF">HPP92_028815</name>
    <name evidence="2" type="ORF">HPP92_028826</name>
</gene>
<sequence>MAGPPDTITISSTCASKGRWRLSSGGGEDTWPQRATDIRLQIHYTRPTNSQLPIHDTSLDQQNPSPRPEKTISAGHTAKLHRHS</sequence>
<dbReference type="AlphaFoldDB" id="A0A835P734"/>
<dbReference type="EMBL" id="JADCNL010000575">
    <property type="protein sequence ID" value="KAG0446462.1"/>
    <property type="molecule type" value="Genomic_DNA"/>
</dbReference>
<comment type="caution">
    <text evidence="3">The sequence shown here is derived from an EMBL/GenBank/DDBJ whole genome shotgun (WGS) entry which is preliminary data.</text>
</comment>
<evidence type="ECO:0000313" key="5">
    <source>
        <dbReference type="Proteomes" id="UP000639772"/>
    </source>
</evidence>
<evidence type="ECO:0000256" key="1">
    <source>
        <dbReference type="SAM" id="MobiDB-lite"/>
    </source>
</evidence>
<reference evidence="4 5" key="1">
    <citation type="journal article" date="2020" name="Nat. Food">
        <title>A phased Vanilla planifolia genome enables genetic improvement of flavour and production.</title>
        <authorList>
            <person name="Hasing T."/>
            <person name="Tang H."/>
            <person name="Brym M."/>
            <person name="Khazi F."/>
            <person name="Huang T."/>
            <person name="Chambers A.H."/>
        </authorList>
    </citation>
    <scope>NUCLEOTIDE SEQUENCE [LARGE SCALE GENOMIC DNA]</scope>
    <source>
        <tissue evidence="3">Leaf</tissue>
    </source>
</reference>
<evidence type="ECO:0000313" key="3">
    <source>
        <dbReference type="EMBL" id="KAG0446462.1"/>
    </source>
</evidence>
<proteinExistence type="predicted"/>